<dbReference type="EC" id="1.2.1.38" evidence="5"/>
<dbReference type="CDD" id="cd17895">
    <property type="entry name" value="AGPR_1_N"/>
    <property type="match status" value="1"/>
</dbReference>
<keyword evidence="5" id="KW-0963">Cytoplasm</keyword>
<sequence>MQRTAIIGASGFTGAELLRLCAGHPDLEVVVATGGTQAGNRVADLYPSLAAHYPDLTYSTADPAAVDGCDVVFLGLPHGASQALVPDLLDRVGHVIDLAADFRLRDPALYPTWYGEAHEVPHLLDEAAYGLPELFRAGLPGARLVAAAGCYPTAASLALAPFMRAGAIHPDGIVVDAASGVSGAGRPPKPNTTFCAVDEDYSAYGLAGGPGGSGLGHRHTPEIEQALATAADGSPVADAGVSVLFTPHLAPMNRGILASCYARPVDGGLDTDGAMAILSDFYADEPFVVVDERSPSTKATLGSNAAHLTARVDPRTGLLLVICAIDNLVKGASGQAVQCANAVLGLDEATGLTTIGLYP</sequence>
<protein>
    <recommendedName>
        <fullName evidence="5">N-acetyl-gamma-glutamyl-phosphate reductase</fullName>
        <shortName evidence="5">AGPR</shortName>
        <ecNumber evidence="5">1.2.1.38</ecNumber>
    </recommendedName>
    <alternativeName>
        <fullName evidence="5">N-acetyl-glutamate semialdehyde dehydrogenase</fullName>
        <shortName evidence="5">NAGSA dehydrogenase</shortName>
    </alternativeName>
</protein>
<evidence type="ECO:0000256" key="6">
    <source>
        <dbReference type="PROSITE-ProRule" id="PRU10010"/>
    </source>
</evidence>
<evidence type="ECO:0000259" key="7">
    <source>
        <dbReference type="SMART" id="SM00859"/>
    </source>
</evidence>
<organism evidence="8">
    <name type="scientific">uncultured actinobacterium HF4000_04C13</name>
    <dbReference type="NCBI Taxonomy" id="711002"/>
    <lineage>
        <taxon>Bacteria</taxon>
        <taxon>Bacillati</taxon>
        <taxon>Actinomycetota</taxon>
        <taxon>Actinomycetes</taxon>
        <taxon>environmental samples</taxon>
    </lineage>
</organism>
<evidence type="ECO:0000256" key="4">
    <source>
        <dbReference type="ARBA" id="ARBA00023002"/>
    </source>
</evidence>
<comment type="function">
    <text evidence="5">Catalyzes the NADPH-dependent reduction of N-acetyl-5-glutamyl phosphate to yield N-acetyl-L-glutamate 5-semialdehyde.</text>
</comment>
<feature type="domain" description="Semialdehyde dehydrogenase NAD-binding" evidence="7">
    <location>
        <begin position="3"/>
        <end position="142"/>
    </location>
</feature>
<feature type="active site" evidence="5 6">
    <location>
        <position position="150"/>
    </location>
</feature>
<keyword evidence="1 5" id="KW-0055">Arginine biosynthesis</keyword>
<dbReference type="GO" id="GO:0006526">
    <property type="term" value="P:L-arginine biosynthetic process"/>
    <property type="evidence" value="ECO:0007669"/>
    <property type="project" value="UniProtKB-UniRule"/>
</dbReference>
<dbReference type="InterPro" id="IPR036291">
    <property type="entry name" value="NAD(P)-bd_dom_sf"/>
</dbReference>
<dbReference type="EMBL" id="GU474887">
    <property type="protein sequence ID" value="ADI18363.1"/>
    <property type="molecule type" value="Genomic_DNA"/>
</dbReference>
<keyword evidence="2 5" id="KW-0028">Amino-acid biosynthesis</keyword>
<dbReference type="PANTHER" id="PTHR32338">
    <property type="entry name" value="N-ACETYL-GAMMA-GLUTAMYL-PHOSPHATE REDUCTASE, CHLOROPLASTIC-RELATED-RELATED"/>
    <property type="match status" value="1"/>
</dbReference>
<dbReference type="Pfam" id="PF22698">
    <property type="entry name" value="Semialdhyde_dhC_1"/>
    <property type="match status" value="1"/>
</dbReference>
<dbReference type="CDD" id="cd23934">
    <property type="entry name" value="AGPR_1_C"/>
    <property type="match status" value="1"/>
</dbReference>
<dbReference type="SUPFAM" id="SSF55347">
    <property type="entry name" value="Glyceraldehyde-3-phosphate dehydrogenase-like, C-terminal domain"/>
    <property type="match status" value="1"/>
</dbReference>
<dbReference type="GO" id="GO:0003942">
    <property type="term" value="F:N-acetyl-gamma-glutamyl-phosphate reductase activity"/>
    <property type="evidence" value="ECO:0007669"/>
    <property type="project" value="UniProtKB-UniRule"/>
</dbReference>
<name>E0XVC2_9ACTN</name>
<dbReference type="PANTHER" id="PTHR32338:SF10">
    <property type="entry name" value="N-ACETYL-GAMMA-GLUTAMYL-PHOSPHATE REDUCTASE, CHLOROPLASTIC-RELATED"/>
    <property type="match status" value="1"/>
</dbReference>
<dbReference type="PROSITE" id="PS01224">
    <property type="entry name" value="ARGC"/>
    <property type="match status" value="1"/>
</dbReference>
<dbReference type="InterPro" id="IPR000534">
    <property type="entry name" value="Semialdehyde_DH_NAD-bd"/>
</dbReference>
<evidence type="ECO:0000313" key="8">
    <source>
        <dbReference type="EMBL" id="ADI18363.1"/>
    </source>
</evidence>
<proteinExistence type="inferred from homology"/>
<evidence type="ECO:0000256" key="2">
    <source>
        <dbReference type="ARBA" id="ARBA00022605"/>
    </source>
</evidence>
<dbReference type="GO" id="GO:0005737">
    <property type="term" value="C:cytoplasm"/>
    <property type="evidence" value="ECO:0007669"/>
    <property type="project" value="UniProtKB-SubCell"/>
</dbReference>
<dbReference type="Pfam" id="PF01118">
    <property type="entry name" value="Semialdhyde_dh"/>
    <property type="match status" value="1"/>
</dbReference>
<comment type="subcellular location">
    <subcellularLocation>
        <location evidence="5">Cytoplasm</location>
    </subcellularLocation>
</comment>
<accession>E0XVC2</accession>
<keyword evidence="3 5" id="KW-0521">NADP</keyword>
<evidence type="ECO:0000256" key="1">
    <source>
        <dbReference type="ARBA" id="ARBA00022571"/>
    </source>
</evidence>
<comment type="similarity">
    <text evidence="5">Belongs to the NAGSA dehydrogenase family. Type 1 subfamily.</text>
</comment>
<dbReference type="SUPFAM" id="SSF51735">
    <property type="entry name" value="NAD(P)-binding Rossmann-fold domains"/>
    <property type="match status" value="1"/>
</dbReference>
<dbReference type="Gene3D" id="3.30.360.10">
    <property type="entry name" value="Dihydrodipicolinate Reductase, domain 2"/>
    <property type="match status" value="1"/>
</dbReference>
<comment type="catalytic activity">
    <reaction evidence="5">
        <text>N-acetyl-L-glutamate 5-semialdehyde + phosphate + NADP(+) = N-acetyl-L-glutamyl 5-phosphate + NADPH + H(+)</text>
        <dbReference type="Rhea" id="RHEA:21588"/>
        <dbReference type="ChEBI" id="CHEBI:15378"/>
        <dbReference type="ChEBI" id="CHEBI:29123"/>
        <dbReference type="ChEBI" id="CHEBI:43474"/>
        <dbReference type="ChEBI" id="CHEBI:57783"/>
        <dbReference type="ChEBI" id="CHEBI:57936"/>
        <dbReference type="ChEBI" id="CHEBI:58349"/>
        <dbReference type="EC" id="1.2.1.38"/>
    </reaction>
</comment>
<dbReference type="InterPro" id="IPR058924">
    <property type="entry name" value="AGPR_dimerisation_dom"/>
</dbReference>
<dbReference type="NCBIfam" id="TIGR01850">
    <property type="entry name" value="argC"/>
    <property type="match status" value="1"/>
</dbReference>
<dbReference type="SMART" id="SM00859">
    <property type="entry name" value="Semialdhyde_dh"/>
    <property type="match status" value="1"/>
</dbReference>
<dbReference type="InterPro" id="IPR050085">
    <property type="entry name" value="AGPR"/>
</dbReference>
<dbReference type="InterPro" id="IPR000706">
    <property type="entry name" value="AGPR_type-1"/>
</dbReference>
<dbReference type="GO" id="GO:0070401">
    <property type="term" value="F:NADP+ binding"/>
    <property type="evidence" value="ECO:0007669"/>
    <property type="project" value="InterPro"/>
</dbReference>
<reference evidence="8" key="1">
    <citation type="journal article" date="2011" name="Environ. Microbiol.">
        <title>Time-series analyses of Monterey Bay coastal microbial picoplankton using a 'genome proxy' microarray.</title>
        <authorList>
            <person name="Rich V.I."/>
            <person name="Pham V.D."/>
            <person name="Eppley J."/>
            <person name="Shi Y."/>
            <person name="DeLong E.F."/>
        </authorList>
    </citation>
    <scope>NUCLEOTIDE SEQUENCE</scope>
</reference>
<dbReference type="AlphaFoldDB" id="E0XVC2"/>
<dbReference type="Gene3D" id="3.40.50.720">
    <property type="entry name" value="NAD(P)-binding Rossmann-like Domain"/>
    <property type="match status" value="1"/>
</dbReference>
<dbReference type="GO" id="GO:0051287">
    <property type="term" value="F:NAD binding"/>
    <property type="evidence" value="ECO:0007669"/>
    <property type="project" value="InterPro"/>
</dbReference>
<keyword evidence="4 5" id="KW-0560">Oxidoreductase</keyword>
<comment type="pathway">
    <text evidence="5">Amino-acid biosynthesis; L-arginine biosynthesis; N(2)-acetyl-L-ornithine from L-glutamate: step 3/4.</text>
</comment>
<gene>
    <name evidence="5" type="primary">argC</name>
</gene>
<evidence type="ECO:0000256" key="5">
    <source>
        <dbReference type="HAMAP-Rule" id="MF_00150"/>
    </source>
</evidence>
<evidence type="ECO:0000256" key="3">
    <source>
        <dbReference type="ARBA" id="ARBA00022857"/>
    </source>
</evidence>
<dbReference type="HAMAP" id="MF_00150">
    <property type="entry name" value="ArgC_type1"/>
    <property type="match status" value="1"/>
</dbReference>
<dbReference type="UniPathway" id="UPA00068">
    <property type="reaction ID" value="UER00108"/>
</dbReference>
<dbReference type="InterPro" id="IPR023013">
    <property type="entry name" value="AGPR_AS"/>
</dbReference>